<dbReference type="AlphaFoldDB" id="A0A117NHH1"/>
<accession>A0A117NHH1</accession>
<dbReference type="EMBL" id="LKAM01000006">
    <property type="protein sequence ID" value="KUM48366.1"/>
    <property type="molecule type" value="Genomic_DNA"/>
</dbReference>
<reference evidence="1" key="1">
    <citation type="journal article" date="2015" name="Genome Biol. Evol.">
        <title>Organellar Genomes of White Spruce (Picea glauca): Assembly and Annotation.</title>
        <authorList>
            <person name="Jackman S.D."/>
            <person name="Warren R.L."/>
            <person name="Gibb E.A."/>
            <person name="Vandervalk B.P."/>
            <person name="Mohamadi H."/>
            <person name="Chu J."/>
            <person name="Raymond A."/>
            <person name="Pleasance S."/>
            <person name="Coope R."/>
            <person name="Wildung M.R."/>
            <person name="Ritland C.E."/>
            <person name="Bousquet J."/>
            <person name="Jones S.J."/>
            <person name="Bohlmann J."/>
            <person name="Birol I."/>
        </authorList>
    </citation>
    <scope>NUCLEOTIDE SEQUENCE [LARGE SCALE GENOMIC DNA]</scope>
    <source>
        <tissue evidence="1">Flushing bud</tissue>
    </source>
</reference>
<sequence length="99" mass="11363">MYYNNHAIVDYYIYYFPLEKLYFTVIFGFDLDQKHPRIPSSSAFQIPVQAGRVLIHHTILDKGAAASVISQKAWEEMGSPTLTPSQTMLKAFYGYDFTS</sequence>
<geneLocation type="mitochondrion" evidence="1"/>
<keyword evidence="1" id="KW-0496">Mitochondrion</keyword>
<protein>
    <submittedName>
        <fullName evidence="1">Uncharacterized protein</fullName>
    </submittedName>
</protein>
<evidence type="ECO:0000313" key="1">
    <source>
        <dbReference type="EMBL" id="KUM48366.1"/>
    </source>
</evidence>
<proteinExistence type="predicted"/>
<comment type="caution">
    <text evidence="1">The sequence shown here is derived from an EMBL/GenBank/DDBJ whole genome shotgun (WGS) entry which is preliminary data.</text>
</comment>
<name>A0A117NHH1_PICGL</name>
<organism evidence="1">
    <name type="scientific">Picea glauca</name>
    <name type="common">White spruce</name>
    <name type="synonym">Pinus glauca</name>
    <dbReference type="NCBI Taxonomy" id="3330"/>
    <lineage>
        <taxon>Eukaryota</taxon>
        <taxon>Viridiplantae</taxon>
        <taxon>Streptophyta</taxon>
        <taxon>Embryophyta</taxon>
        <taxon>Tracheophyta</taxon>
        <taxon>Spermatophyta</taxon>
        <taxon>Pinopsida</taxon>
        <taxon>Pinidae</taxon>
        <taxon>Conifers I</taxon>
        <taxon>Pinales</taxon>
        <taxon>Pinaceae</taxon>
        <taxon>Picea</taxon>
    </lineage>
</organism>
<gene>
    <name evidence="1" type="ORF">ABT39_MTgene5366</name>
</gene>